<feature type="region of interest" description="Disordered" evidence="1">
    <location>
        <begin position="1"/>
        <end position="38"/>
    </location>
</feature>
<dbReference type="EMBL" id="WMKA01000001">
    <property type="protein sequence ID" value="MTG87398.1"/>
    <property type="molecule type" value="Genomic_DNA"/>
</dbReference>
<reference evidence="3 4" key="1">
    <citation type="submission" date="2019-11" db="EMBL/GenBank/DDBJ databases">
        <title>Cellulosimicrobium composti sp. nov. isolated from a compost.</title>
        <authorList>
            <person name="Yang Y."/>
        </authorList>
    </citation>
    <scope>NUCLEOTIDE SEQUENCE [LARGE SCALE GENOMIC DNA]</scope>
    <source>
        <strain evidence="3 4">BIT-GX5</strain>
    </source>
</reference>
<dbReference type="Proteomes" id="UP000440668">
    <property type="component" value="Unassembled WGS sequence"/>
</dbReference>
<dbReference type="InterPro" id="IPR016187">
    <property type="entry name" value="CTDL_fold"/>
</dbReference>
<dbReference type="InterPro" id="IPR051043">
    <property type="entry name" value="Sulfatase_Mod_Factor_Kinase"/>
</dbReference>
<evidence type="ECO:0000313" key="3">
    <source>
        <dbReference type="EMBL" id="MTG87398.1"/>
    </source>
</evidence>
<proteinExistence type="predicted"/>
<dbReference type="SUPFAM" id="SSF56436">
    <property type="entry name" value="C-type lectin-like"/>
    <property type="match status" value="1"/>
</dbReference>
<feature type="compositionally biased region" description="Low complexity" evidence="1">
    <location>
        <begin position="10"/>
        <end position="20"/>
    </location>
</feature>
<dbReference type="InterPro" id="IPR042095">
    <property type="entry name" value="SUMF_sf"/>
</dbReference>
<dbReference type="Pfam" id="PF03781">
    <property type="entry name" value="FGE-sulfatase"/>
    <property type="match status" value="1"/>
</dbReference>
<protein>
    <submittedName>
        <fullName evidence="3">SUMF1/EgtB/PvdO family nonheme iron enzyme</fullName>
    </submittedName>
</protein>
<dbReference type="AlphaFoldDB" id="A0A6N7ZDF9"/>
<accession>A0A6N7ZDF9</accession>
<gene>
    <name evidence="3" type="ORF">GJV82_00245</name>
</gene>
<organism evidence="3 4">
    <name type="scientific">Cellulosimicrobium composti</name>
    <dbReference type="NCBI Taxonomy" id="2672572"/>
    <lineage>
        <taxon>Bacteria</taxon>
        <taxon>Bacillati</taxon>
        <taxon>Actinomycetota</taxon>
        <taxon>Actinomycetes</taxon>
        <taxon>Micrococcales</taxon>
        <taxon>Promicromonosporaceae</taxon>
        <taxon>Cellulosimicrobium</taxon>
    </lineage>
</organism>
<feature type="compositionally biased region" description="Basic and acidic residues" evidence="1">
    <location>
        <begin position="26"/>
        <end position="35"/>
    </location>
</feature>
<dbReference type="PANTHER" id="PTHR23150">
    <property type="entry name" value="SULFATASE MODIFYING FACTOR 1, 2"/>
    <property type="match status" value="1"/>
</dbReference>
<sequence>MSRPLRRARPAPGARAPGPAHRVQRRPREGARVHPADVAARRAGPATYAGRVDLTELVAVPGGTYRMGSDAHYPEEGPAHDREVAPFLVERHPVTNAQFAAFVADTGYVTVAERALDPADFPGADPADLVPGGLVFTPTAGPVDLRDWRQWWRWQPGASWRSPQGPGSDVDDRPDHPVVLVAFEDASAYAAWAGRRLPTEVEWERAARGGLDGAEFAWGDELAPGGRVMANTWQGRFPYLDAGWGGTSPVGTFPPNGYGLVDMIGNTWEWTVDTFAPRHVVPGTGGPDAGSRPSLLAPTTSPQVMRVTKGGSHLCAPEYCRRYRPAARSPQSDDSATTHLGFRCAADDDAA</sequence>
<evidence type="ECO:0000313" key="4">
    <source>
        <dbReference type="Proteomes" id="UP000440668"/>
    </source>
</evidence>
<evidence type="ECO:0000259" key="2">
    <source>
        <dbReference type="Pfam" id="PF03781"/>
    </source>
</evidence>
<dbReference type="GO" id="GO:0120147">
    <property type="term" value="F:formylglycine-generating oxidase activity"/>
    <property type="evidence" value="ECO:0007669"/>
    <property type="project" value="TreeGrafter"/>
</dbReference>
<dbReference type="PANTHER" id="PTHR23150:SF19">
    <property type="entry name" value="FORMYLGLYCINE-GENERATING ENZYME"/>
    <property type="match status" value="1"/>
</dbReference>
<name>A0A6N7ZDF9_9MICO</name>
<feature type="domain" description="Sulfatase-modifying factor enzyme-like" evidence="2">
    <location>
        <begin position="54"/>
        <end position="345"/>
    </location>
</feature>
<evidence type="ECO:0000256" key="1">
    <source>
        <dbReference type="SAM" id="MobiDB-lite"/>
    </source>
</evidence>
<dbReference type="Gene3D" id="3.90.1580.10">
    <property type="entry name" value="paralog of FGE (formylglycine-generating enzyme)"/>
    <property type="match status" value="1"/>
</dbReference>
<comment type="caution">
    <text evidence="3">The sequence shown here is derived from an EMBL/GenBank/DDBJ whole genome shotgun (WGS) entry which is preliminary data.</text>
</comment>
<dbReference type="InterPro" id="IPR005532">
    <property type="entry name" value="SUMF_dom"/>
</dbReference>